<evidence type="ECO:0000256" key="1">
    <source>
        <dbReference type="ARBA" id="ARBA00011975"/>
    </source>
</evidence>
<dbReference type="InterPro" id="IPR001525">
    <property type="entry name" value="C5_MeTfrase"/>
</dbReference>
<comment type="similarity">
    <text evidence="5">Belongs to the class I-like SAM-binding methyltransferase superfamily. C5-methyltransferase family.</text>
</comment>
<proteinExistence type="inferred from homology"/>
<dbReference type="Proteomes" id="UP001215598">
    <property type="component" value="Unassembled WGS sequence"/>
</dbReference>
<dbReference type="PRINTS" id="PR00105">
    <property type="entry name" value="C5METTRFRASE"/>
</dbReference>
<gene>
    <name evidence="8" type="ORF">B0H16DRAFT_960929</name>
</gene>
<evidence type="ECO:0000256" key="3">
    <source>
        <dbReference type="ARBA" id="ARBA00022679"/>
    </source>
</evidence>
<evidence type="ECO:0000256" key="2">
    <source>
        <dbReference type="ARBA" id="ARBA00022603"/>
    </source>
</evidence>
<evidence type="ECO:0000313" key="9">
    <source>
        <dbReference type="Proteomes" id="UP001215598"/>
    </source>
</evidence>
<feature type="compositionally biased region" description="Low complexity" evidence="7">
    <location>
        <begin position="163"/>
        <end position="174"/>
    </location>
</feature>
<dbReference type="InterPro" id="IPR050390">
    <property type="entry name" value="C5-Methyltransferase"/>
</dbReference>
<dbReference type="InterPro" id="IPR033127">
    <property type="entry name" value="UBQ-activ_enz_E1_Cys_AS"/>
</dbReference>
<evidence type="ECO:0000256" key="4">
    <source>
        <dbReference type="ARBA" id="ARBA00022691"/>
    </source>
</evidence>
<reference evidence="8" key="1">
    <citation type="submission" date="2023-03" db="EMBL/GenBank/DDBJ databases">
        <title>Massive genome expansion in bonnet fungi (Mycena s.s.) driven by repeated elements and novel gene families across ecological guilds.</title>
        <authorList>
            <consortium name="Lawrence Berkeley National Laboratory"/>
            <person name="Harder C.B."/>
            <person name="Miyauchi S."/>
            <person name="Viragh M."/>
            <person name="Kuo A."/>
            <person name="Thoen E."/>
            <person name="Andreopoulos B."/>
            <person name="Lu D."/>
            <person name="Skrede I."/>
            <person name="Drula E."/>
            <person name="Henrissat B."/>
            <person name="Morin E."/>
            <person name="Kohler A."/>
            <person name="Barry K."/>
            <person name="LaButti K."/>
            <person name="Morin E."/>
            <person name="Salamov A."/>
            <person name="Lipzen A."/>
            <person name="Mereny Z."/>
            <person name="Hegedus B."/>
            <person name="Baldrian P."/>
            <person name="Stursova M."/>
            <person name="Weitz H."/>
            <person name="Taylor A."/>
            <person name="Grigoriev I.V."/>
            <person name="Nagy L.G."/>
            <person name="Martin F."/>
            <person name="Kauserud H."/>
        </authorList>
    </citation>
    <scope>NUCLEOTIDE SEQUENCE</scope>
    <source>
        <strain evidence="8">CBHHK182m</strain>
    </source>
</reference>
<dbReference type="GO" id="GO:0005634">
    <property type="term" value="C:nucleus"/>
    <property type="evidence" value="ECO:0007669"/>
    <property type="project" value="TreeGrafter"/>
</dbReference>
<sequence>MNSTSTFRRQAKPGLVIPHMLPLRPTSDPPKEPAKGSIKDHDPIAQDGVRSSAEETSPKIPDDMPTSQSSLSSSPNPGPTQSAPNNSMLPPIRHIWGPKGFKLNSTTVLNLGKGNLPNPIGNIPLRRRRTRQLKTPINDSDSELSELTELESDVDSDSERDASSGSESPSSQSDTDAEDDEPKVERVPRVTPRKLASGKRVPRLTIQDHDFHMNQVFELVIADPRTSNTYKRIVFEVYAIFEATLPSEFSYLHGATYFLFEDYLDGPPFGDIPPSSAVPPGGTNAFILNPGVSSGRAIEDFLVDLPVQEIIHVVRRLGPIVKGLSRPLKEVPYSILCSWIYTAVRGGKEEHFTPIYDEDEQPPAIPAQLGVGDFFCGVGGFSEGFRRAGFPISFGVDKDERAYTSWKLNHPFAEAHWTDIATLLAMIKQGIMSLPEILIALISPPCQGFSTANPGGQYDEGNRQLLESVADIARVAKPYWICVENVPGLLLPRHRARLCKMEVALMQLGYGVSVFEQCASNFGVPQTRRRFILFATRRGLTRPDFPTPTHAWNSDQYLSILTVRDAITDLNRENPRPDNDKGNPEYPRSVQDTAGHTEYSRLLGSETAVRVTNHATGYPCPEDKKHWPKAQWNEPLCTIRTMPGNRWNCVHPEGQRLLTVRELARIQSFQIAGKYRVRLRSSTGRLVTRSPHC</sequence>
<protein>
    <recommendedName>
        <fullName evidence="1">DNA (cytosine-5-)-methyltransferase</fullName>
        <ecNumber evidence="1">2.1.1.37</ecNumber>
    </recommendedName>
</protein>
<feature type="compositionally biased region" description="Basic and acidic residues" evidence="7">
    <location>
        <begin position="29"/>
        <end position="44"/>
    </location>
</feature>
<dbReference type="PANTHER" id="PTHR10629:SF52">
    <property type="entry name" value="DNA (CYTOSINE-5)-METHYLTRANSFERASE 1"/>
    <property type="match status" value="1"/>
</dbReference>
<dbReference type="Gene3D" id="3.40.50.150">
    <property type="entry name" value="Vaccinia Virus protein VP39"/>
    <property type="match status" value="1"/>
</dbReference>
<keyword evidence="9" id="KW-1185">Reference proteome</keyword>
<feature type="region of interest" description="Disordered" evidence="7">
    <location>
        <begin position="1"/>
        <end position="97"/>
    </location>
</feature>
<feature type="active site" description="Glycyl thioester intermediate" evidence="6">
    <location>
        <position position="637"/>
    </location>
</feature>
<dbReference type="GO" id="GO:0032259">
    <property type="term" value="P:methylation"/>
    <property type="evidence" value="ECO:0007669"/>
    <property type="project" value="UniProtKB-KW"/>
</dbReference>
<feature type="region of interest" description="Disordered" evidence="7">
    <location>
        <begin position="570"/>
        <end position="594"/>
    </location>
</feature>
<dbReference type="GO" id="GO:0003886">
    <property type="term" value="F:DNA (cytosine-5-)-methyltransferase activity"/>
    <property type="evidence" value="ECO:0007669"/>
    <property type="project" value="UniProtKB-EC"/>
</dbReference>
<dbReference type="AlphaFoldDB" id="A0AAD7N4K2"/>
<feature type="compositionally biased region" description="Acidic residues" evidence="7">
    <location>
        <begin position="140"/>
        <end position="156"/>
    </location>
</feature>
<dbReference type="Gene3D" id="3.90.120.10">
    <property type="entry name" value="DNA Methylase, subunit A, domain 2"/>
    <property type="match status" value="1"/>
</dbReference>
<organism evidence="8 9">
    <name type="scientific">Mycena metata</name>
    <dbReference type="NCBI Taxonomy" id="1033252"/>
    <lineage>
        <taxon>Eukaryota</taxon>
        <taxon>Fungi</taxon>
        <taxon>Dikarya</taxon>
        <taxon>Basidiomycota</taxon>
        <taxon>Agaricomycotina</taxon>
        <taxon>Agaricomycetes</taxon>
        <taxon>Agaricomycetidae</taxon>
        <taxon>Agaricales</taxon>
        <taxon>Marasmiineae</taxon>
        <taxon>Mycenaceae</taxon>
        <taxon>Mycena</taxon>
    </lineage>
</organism>
<evidence type="ECO:0000256" key="7">
    <source>
        <dbReference type="SAM" id="MobiDB-lite"/>
    </source>
</evidence>
<evidence type="ECO:0000256" key="6">
    <source>
        <dbReference type="PROSITE-ProRule" id="PRU10132"/>
    </source>
</evidence>
<dbReference type="Pfam" id="PF00145">
    <property type="entry name" value="DNA_methylase"/>
    <property type="match status" value="1"/>
</dbReference>
<feature type="compositionally biased region" description="Basic and acidic residues" evidence="7">
    <location>
        <begin position="52"/>
        <end position="62"/>
    </location>
</feature>
<keyword evidence="4 5" id="KW-0949">S-adenosyl-L-methionine</keyword>
<evidence type="ECO:0000313" key="8">
    <source>
        <dbReference type="EMBL" id="KAJ7746301.1"/>
    </source>
</evidence>
<feature type="active site" evidence="5">
    <location>
        <position position="446"/>
    </location>
</feature>
<dbReference type="SUPFAM" id="SSF53335">
    <property type="entry name" value="S-adenosyl-L-methionine-dependent methyltransferases"/>
    <property type="match status" value="1"/>
</dbReference>
<dbReference type="GO" id="GO:0044027">
    <property type="term" value="P:negative regulation of gene expression via chromosomal CpG island methylation"/>
    <property type="evidence" value="ECO:0007669"/>
    <property type="project" value="TreeGrafter"/>
</dbReference>
<dbReference type="EC" id="2.1.1.37" evidence="1"/>
<feature type="region of interest" description="Disordered" evidence="7">
    <location>
        <begin position="111"/>
        <end position="199"/>
    </location>
</feature>
<dbReference type="InterPro" id="IPR029063">
    <property type="entry name" value="SAM-dependent_MTases_sf"/>
</dbReference>
<keyword evidence="3 5" id="KW-0808">Transferase</keyword>
<keyword evidence="2 5" id="KW-0489">Methyltransferase</keyword>
<accession>A0AAD7N4K2</accession>
<evidence type="ECO:0000256" key="5">
    <source>
        <dbReference type="PROSITE-ProRule" id="PRU01016"/>
    </source>
</evidence>
<dbReference type="PROSITE" id="PS00865">
    <property type="entry name" value="UBIQUITIN_ACTIVAT_2"/>
    <property type="match status" value="1"/>
</dbReference>
<dbReference type="PROSITE" id="PS51679">
    <property type="entry name" value="SAM_MT_C5"/>
    <property type="match status" value="1"/>
</dbReference>
<dbReference type="EMBL" id="JARKIB010000080">
    <property type="protein sequence ID" value="KAJ7746301.1"/>
    <property type="molecule type" value="Genomic_DNA"/>
</dbReference>
<comment type="caution">
    <text evidence="8">The sequence shown here is derived from an EMBL/GenBank/DDBJ whole genome shotgun (WGS) entry which is preliminary data.</text>
</comment>
<dbReference type="GO" id="GO:0003677">
    <property type="term" value="F:DNA binding"/>
    <property type="evidence" value="ECO:0007669"/>
    <property type="project" value="TreeGrafter"/>
</dbReference>
<dbReference type="PANTHER" id="PTHR10629">
    <property type="entry name" value="CYTOSINE-SPECIFIC METHYLTRANSFERASE"/>
    <property type="match status" value="1"/>
</dbReference>
<feature type="compositionally biased region" description="Polar residues" evidence="7">
    <location>
        <begin position="79"/>
        <end position="88"/>
    </location>
</feature>
<feature type="compositionally biased region" description="Basic and acidic residues" evidence="7">
    <location>
        <begin position="570"/>
        <end position="583"/>
    </location>
</feature>
<name>A0AAD7N4K2_9AGAR</name>